<protein>
    <submittedName>
        <fullName evidence="2">Uncharacterized protein</fullName>
    </submittedName>
</protein>
<reference evidence="2 3" key="1">
    <citation type="submission" date="2017-04" db="EMBL/GenBank/DDBJ databases">
        <title>A new member of the family Flavobacteriaceae isolated from ascidians.</title>
        <authorList>
            <person name="Chen L."/>
        </authorList>
    </citation>
    <scope>NUCLEOTIDE SEQUENCE [LARGE SCALE GENOMIC DNA]</scope>
    <source>
        <strain evidence="2 3">HQA918</strain>
    </source>
</reference>
<evidence type="ECO:0000256" key="1">
    <source>
        <dbReference type="SAM" id="MobiDB-lite"/>
    </source>
</evidence>
<dbReference type="Proteomes" id="UP000219559">
    <property type="component" value="Unassembled WGS sequence"/>
</dbReference>
<dbReference type="AlphaFoldDB" id="A0A2A4G6J0"/>
<evidence type="ECO:0000313" key="2">
    <source>
        <dbReference type="EMBL" id="PCE63574.1"/>
    </source>
</evidence>
<comment type="caution">
    <text evidence="2">The sequence shown here is derived from an EMBL/GenBank/DDBJ whole genome shotgun (WGS) entry which is preliminary data.</text>
</comment>
<keyword evidence="3" id="KW-1185">Reference proteome</keyword>
<organism evidence="2 3">
    <name type="scientific">Sediminicola luteus</name>
    <dbReference type="NCBI Taxonomy" id="319238"/>
    <lineage>
        <taxon>Bacteria</taxon>
        <taxon>Pseudomonadati</taxon>
        <taxon>Bacteroidota</taxon>
        <taxon>Flavobacteriia</taxon>
        <taxon>Flavobacteriales</taxon>
        <taxon>Flavobacteriaceae</taxon>
        <taxon>Sediminicola</taxon>
    </lineage>
</organism>
<proteinExistence type="predicted"/>
<evidence type="ECO:0000313" key="3">
    <source>
        <dbReference type="Proteomes" id="UP000219559"/>
    </source>
</evidence>
<feature type="region of interest" description="Disordered" evidence="1">
    <location>
        <begin position="52"/>
        <end position="72"/>
    </location>
</feature>
<gene>
    <name evidence="2" type="ORF">B7P33_15370</name>
</gene>
<accession>A0A2A4G6J0</accession>
<sequence>MHAGNPVGAIPKFQYRFAPETNLLSHIPNQGLNLNMGCVRAPKAFGGGPVELVVNSDGRKPDPCRAGGTPKK</sequence>
<name>A0A2A4G6J0_9FLAO</name>
<dbReference type="EMBL" id="NBWU01000005">
    <property type="protein sequence ID" value="PCE63574.1"/>
    <property type="molecule type" value="Genomic_DNA"/>
</dbReference>